<dbReference type="Proteomes" id="UP000006906">
    <property type="component" value="Chromosome 5"/>
</dbReference>
<dbReference type="Gramene" id="PNW83693">
    <property type="protein sequence ID" value="PNW83693"/>
    <property type="gene ID" value="CHLRE_05g239600v5"/>
</dbReference>
<feature type="region of interest" description="Disordered" evidence="2">
    <location>
        <begin position="212"/>
        <end position="254"/>
    </location>
</feature>
<feature type="compositionally biased region" description="Low complexity" evidence="2">
    <location>
        <begin position="52"/>
        <end position="65"/>
    </location>
</feature>
<reference evidence="3" key="2">
    <citation type="submission" date="2017-07" db="EMBL/GenBank/DDBJ databases">
        <title>WGS assembly of Chlamydomonas reinhardtii.</title>
        <authorList>
            <consortium name="Chlamydomonas Annotation Team"/>
            <consortium name="JGI Annotation Team"/>
            <person name="Merchant S.S."/>
            <person name="Prochnik S.E."/>
            <person name="Vallon O."/>
            <person name="Harris E.H."/>
            <person name="Karpowicz S.J."/>
            <person name="Witman G.B."/>
            <person name="Terry A."/>
            <person name="Salamov A."/>
            <person name="Fritz-Laylin L.K."/>
            <person name="Marechal-Drouard L."/>
            <person name="Marshall W.F."/>
            <person name="Qu L.H."/>
            <person name="Nelson D.R."/>
            <person name="Sanderfoot A.A."/>
            <person name="Spalding M.H."/>
            <person name="Kapitonov V.V."/>
            <person name="Ren Q."/>
            <person name="Ferris P."/>
            <person name="Lindquist E."/>
            <person name="Shapiro H."/>
            <person name="Lucas S.M."/>
            <person name="Grimwood J."/>
            <person name="Schmutz J."/>
            <person name="Grigoriev I.V."/>
            <person name="Rokhsar D.S."/>
        </authorList>
    </citation>
    <scope>NUCLEOTIDE SEQUENCE</scope>
    <source>
        <strain evidence="3">CC-503 cw92 mt+</strain>
    </source>
</reference>
<feature type="compositionally biased region" description="Low complexity" evidence="2">
    <location>
        <begin position="145"/>
        <end position="157"/>
    </location>
</feature>
<feature type="compositionally biased region" description="Gly residues" evidence="2">
    <location>
        <begin position="161"/>
        <end position="174"/>
    </location>
</feature>
<dbReference type="AlphaFoldDB" id="A0A2K3DT41"/>
<protein>
    <submittedName>
        <fullName evidence="3">Uncharacterized protein</fullName>
    </submittedName>
</protein>
<dbReference type="Gramene" id="PNW83694">
    <property type="protein sequence ID" value="PNW83694"/>
    <property type="gene ID" value="CHLRE_05g239600v5"/>
</dbReference>
<dbReference type="KEGG" id="cre:CHLRE_05g239600v5"/>
<feature type="region of interest" description="Disordered" evidence="2">
    <location>
        <begin position="1"/>
        <end position="128"/>
    </location>
</feature>
<dbReference type="RefSeq" id="XP_042924908.1">
    <property type="nucleotide sequence ID" value="XM_043062344.1"/>
</dbReference>
<keyword evidence="1" id="KW-0175">Coiled coil</keyword>
<evidence type="ECO:0000313" key="3">
    <source>
        <dbReference type="EMBL" id="PNW83693.1"/>
    </source>
</evidence>
<accession>A0A2K3DT41</accession>
<gene>
    <name evidence="3" type="ORF">CHLRE_05g239600v5</name>
</gene>
<dbReference type="Gene3D" id="6.10.140.920">
    <property type="match status" value="1"/>
</dbReference>
<feature type="compositionally biased region" description="Low complexity" evidence="2">
    <location>
        <begin position="212"/>
        <end position="229"/>
    </location>
</feature>
<dbReference type="EMBL" id="CM008966">
    <property type="protein sequence ID" value="PNW83694.1"/>
    <property type="molecule type" value="Genomic_DNA"/>
</dbReference>
<proteinExistence type="predicted"/>
<dbReference type="ExpressionAtlas" id="A0A2K3DT41">
    <property type="expression patterns" value="baseline"/>
</dbReference>
<feature type="compositionally biased region" description="Low complexity" evidence="2">
    <location>
        <begin position="543"/>
        <end position="552"/>
    </location>
</feature>
<feature type="compositionally biased region" description="Gly residues" evidence="2">
    <location>
        <begin position="84"/>
        <end position="94"/>
    </location>
</feature>
<feature type="region of interest" description="Disordered" evidence="2">
    <location>
        <begin position="535"/>
        <end position="597"/>
    </location>
</feature>
<feature type="coiled-coil region" evidence="1">
    <location>
        <begin position="326"/>
        <end position="396"/>
    </location>
</feature>
<dbReference type="OrthoDB" id="10522476at2759"/>
<feature type="region of interest" description="Disordered" evidence="2">
    <location>
        <begin position="144"/>
        <end position="177"/>
    </location>
</feature>
<dbReference type="GeneID" id="5723326"/>
<dbReference type="PaxDb" id="3055-EDO99920"/>
<evidence type="ECO:0000256" key="1">
    <source>
        <dbReference type="SAM" id="Coils"/>
    </source>
</evidence>
<evidence type="ECO:0000313" key="4">
    <source>
        <dbReference type="Proteomes" id="UP000006906"/>
    </source>
</evidence>
<name>A0A2K3DT41_CHLRE</name>
<dbReference type="EMBL" id="CM008966">
    <property type="protein sequence ID" value="PNW83693.1"/>
    <property type="molecule type" value="Genomic_DNA"/>
</dbReference>
<dbReference type="RefSeq" id="XP_042924909.1">
    <property type="nucleotide sequence ID" value="XM_043062345.1"/>
</dbReference>
<feature type="compositionally biased region" description="Low complexity" evidence="2">
    <location>
        <begin position="565"/>
        <end position="576"/>
    </location>
</feature>
<sequence>MAPHDAARSSPGRLPSTSPHPPVGPASGNSSRRLSGAGTGGIMGPPRGKSPARGMGTSSTAAAAAGSGGVGTQSPAGGQPPLADGGGGSGGGTVGDLPRLLPRVSSNGARKSESGSEAAPGSRATAGAYLRRSSTVGMSHRELGAPAAAATTGRTATSNHGGVGGMPGVGGTPEGGAFLVKRDRDTLQHEKVMLLVNKRRLEALLRGVLDQQHPQHPQHPQQQQQQQQPLLEQAEGGGVSHSLPAPVQRASSLRSSGNGAFMLGLATGPGSASVGLTGGNLRSQILKALDDSSGLDAQITPSGAVGSALSGGVAAAGTDGNADARVQELSARLAQLQTEHDIAIARFEGELRYRNTQASAATSQLLRQLSELDSQVDVLRRALAASEGRVADLTAQNTDLRHSNQDLAAALRDKSTALEEATSLMRPDTAALSAAQDVLRSQLREANLALASRERRMHELERQAAVRSKALEKAQRAITELRTLSGIAAVGGGGGGGGVAGGGASISGFGGGGDVLAAAAALGLTHDEADGVYGGAGPGGASGARAGSGTAGWQHPVSPPRPDSRSPAGAESPAGSAGAGAGTAIGGACRSANSPPPLVLVTSFLKKA</sequence>
<organism evidence="3 4">
    <name type="scientific">Chlamydomonas reinhardtii</name>
    <name type="common">Chlamydomonas smithii</name>
    <dbReference type="NCBI Taxonomy" id="3055"/>
    <lineage>
        <taxon>Eukaryota</taxon>
        <taxon>Viridiplantae</taxon>
        <taxon>Chlorophyta</taxon>
        <taxon>core chlorophytes</taxon>
        <taxon>Chlorophyceae</taxon>
        <taxon>CS clade</taxon>
        <taxon>Chlamydomonadales</taxon>
        <taxon>Chlamydomonadaceae</taxon>
        <taxon>Chlamydomonas</taxon>
    </lineage>
</organism>
<keyword evidence="4" id="KW-1185">Reference proteome</keyword>
<reference evidence="3 4" key="1">
    <citation type="journal article" date="2007" name="Science">
        <title>The Chlamydomonas genome reveals the evolution of key animal and plant functions.</title>
        <authorList>
            <person name="Merchant S.S."/>
            <person name="Prochnik S.E."/>
            <person name="Vallon O."/>
            <person name="Harris E.H."/>
            <person name="Karpowicz S.J."/>
            <person name="Witman G.B."/>
            <person name="Terry A."/>
            <person name="Salamov A."/>
            <person name="Fritz-Laylin L.K."/>
            <person name="Marechal-Drouard L."/>
            <person name="Marshall W.F."/>
            <person name="Qu L.H."/>
            <person name="Nelson D.R."/>
            <person name="Sanderfoot A.A."/>
            <person name="Spalding M.H."/>
            <person name="Kapitonov V.V."/>
            <person name="Ren Q."/>
            <person name="Ferris P."/>
            <person name="Lindquist E."/>
            <person name="Shapiro H."/>
            <person name="Lucas S.M."/>
            <person name="Grimwood J."/>
            <person name="Schmutz J."/>
            <person name="Cardol P."/>
            <person name="Cerutti H."/>
            <person name="Chanfreau G."/>
            <person name="Chen C.L."/>
            <person name="Cognat V."/>
            <person name="Croft M.T."/>
            <person name="Dent R."/>
            <person name="Dutcher S."/>
            <person name="Fernandez E."/>
            <person name="Fukuzawa H."/>
            <person name="Gonzalez-Ballester D."/>
            <person name="Gonzalez-Halphen D."/>
            <person name="Hallmann A."/>
            <person name="Hanikenne M."/>
            <person name="Hippler M."/>
            <person name="Inwood W."/>
            <person name="Jabbari K."/>
            <person name="Kalanon M."/>
            <person name="Kuras R."/>
            <person name="Lefebvre P.A."/>
            <person name="Lemaire S.D."/>
            <person name="Lobanov A.V."/>
            <person name="Lohr M."/>
            <person name="Manuell A."/>
            <person name="Meier I."/>
            <person name="Mets L."/>
            <person name="Mittag M."/>
            <person name="Mittelmeier T."/>
            <person name="Moroney J.V."/>
            <person name="Moseley J."/>
            <person name="Napoli C."/>
            <person name="Nedelcu A.M."/>
            <person name="Niyogi K."/>
            <person name="Novoselov S.V."/>
            <person name="Paulsen I.T."/>
            <person name="Pazour G."/>
            <person name="Purton S."/>
            <person name="Ral J.P."/>
            <person name="Riano-Pachon D.M."/>
            <person name="Riekhof W."/>
            <person name="Rymarquis L."/>
            <person name="Schroda M."/>
            <person name="Stern D."/>
            <person name="Umen J."/>
            <person name="Willows R."/>
            <person name="Wilson N."/>
            <person name="Zimmer S.L."/>
            <person name="Allmer J."/>
            <person name="Balk J."/>
            <person name="Bisova K."/>
            <person name="Chen C.J."/>
            <person name="Elias M."/>
            <person name="Gendler K."/>
            <person name="Hauser C."/>
            <person name="Lamb M.R."/>
            <person name="Ledford H."/>
            <person name="Long J.C."/>
            <person name="Minagawa J."/>
            <person name="Page M.D."/>
            <person name="Pan J."/>
            <person name="Pootakham W."/>
            <person name="Roje S."/>
            <person name="Rose A."/>
            <person name="Stahlberg E."/>
            <person name="Terauchi A.M."/>
            <person name="Yang P."/>
            <person name="Ball S."/>
            <person name="Bowler C."/>
            <person name="Dieckmann C.L."/>
            <person name="Gladyshev V.N."/>
            <person name="Green P."/>
            <person name="Jorgensen R."/>
            <person name="Mayfield S."/>
            <person name="Mueller-Roeber B."/>
            <person name="Rajamani S."/>
            <person name="Sayre R.T."/>
            <person name="Brokstein P."/>
            <person name="Dubchak I."/>
            <person name="Goodstein D."/>
            <person name="Hornick L."/>
            <person name="Huang Y.W."/>
            <person name="Jhaveri J."/>
            <person name="Luo Y."/>
            <person name="Martinez D."/>
            <person name="Ngau W.C."/>
            <person name="Otillar B."/>
            <person name="Poliakov A."/>
            <person name="Porter A."/>
            <person name="Szajkowski L."/>
            <person name="Werner G."/>
            <person name="Zhou K."/>
            <person name="Grigoriev I.V."/>
            <person name="Rokhsar D.S."/>
            <person name="Grossman A.R."/>
        </authorList>
    </citation>
    <scope>NUCLEOTIDE SEQUENCE [LARGE SCALE GENOMIC DNA]</scope>
    <source>
        <strain evidence="4">CC-503</strain>
        <strain evidence="3">CC-503 cw92 mt+</strain>
    </source>
</reference>
<feature type="coiled-coil region" evidence="1">
    <location>
        <begin position="443"/>
        <end position="477"/>
    </location>
</feature>
<evidence type="ECO:0000256" key="2">
    <source>
        <dbReference type="SAM" id="MobiDB-lite"/>
    </source>
</evidence>